<gene>
    <name evidence="6" type="ORF">GCM10022254_55210</name>
</gene>
<dbReference type="SUPFAM" id="SSF51569">
    <property type="entry name" value="Aldolase"/>
    <property type="match status" value="1"/>
</dbReference>
<evidence type="ECO:0000313" key="6">
    <source>
        <dbReference type="EMBL" id="GAA4238595.1"/>
    </source>
</evidence>
<protein>
    <submittedName>
        <fullName evidence="6">Bifunctional 4-hydroxy-2-oxoglutarate aldolase/2-dehydro-3-deoxy-phosphogluconate aldolase</fullName>
    </submittedName>
</protein>
<dbReference type="Pfam" id="PF01081">
    <property type="entry name" value="Aldolase"/>
    <property type="match status" value="1"/>
</dbReference>
<dbReference type="Gene3D" id="3.20.20.70">
    <property type="entry name" value="Aldolase class I"/>
    <property type="match status" value="1"/>
</dbReference>
<keyword evidence="7" id="KW-1185">Reference proteome</keyword>
<evidence type="ECO:0000256" key="4">
    <source>
        <dbReference type="ARBA" id="ARBA00023239"/>
    </source>
</evidence>
<evidence type="ECO:0000256" key="3">
    <source>
        <dbReference type="ARBA" id="ARBA00011233"/>
    </source>
</evidence>
<organism evidence="6 7">
    <name type="scientific">Actinomadura meridiana</name>
    <dbReference type="NCBI Taxonomy" id="559626"/>
    <lineage>
        <taxon>Bacteria</taxon>
        <taxon>Bacillati</taxon>
        <taxon>Actinomycetota</taxon>
        <taxon>Actinomycetes</taxon>
        <taxon>Streptosporangiales</taxon>
        <taxon>Thermomonosporaceae</taxon>
        <taxon>Actinomadura</taxon>
    </lineage>
</organism>
<dbReference type="Proteomes" id="UP001501710">
    <property type="component" value="Unassembled WGS sequence"/>
</dbReference>
<evidence type="ECO:0000313" key="7">
    <source>
        <dbReference type="Proteomes" id="UP001501710"/>
    </source>
</evidence>
<dbReference type="CDD" id="cd00452">
    <property type="entry name" value="KDPG_aldolase"/>
    <property type="match status" value="1"/>
</dbReference>
<comment type="subunit">
    <text evidence="3">Homotrimer.</text>
</comment>
<evidence type="ECO:0000256" key="5">
    <source>
        <dbReference type="ARBA" id="ARBA00023277"/>
    </source>
</evidence>
<comment type="pathway">
    <text evidence="1">Carbohydrate acid metabolism.</text>
</comment>
<dbReference type="NCBIfam" id="TIGR01182">
    <property type="entry name" value="eda"/>
    <property type="match status" value="1"/>
</dbReference>
<comment type="caution">
    <text evidence="6">The sequence shown here is derived from an EMBL/GenBank/DDBJ whole genome shotgun (WGS) entry which is preliminary data.</text>
</comment>
<comment type="similarity">
    <text evidence="2">Belongs to the KHG/KDPG aldolase family.</text>
</comment>
<name>A0ABP8CFF5_9ACTN</name>
<dbReference type="RefSeq" id="WP_344902154.1">
    <property type="nucleotide sequence ID" value="NZ_BAABAS010000020.1"/>
</dbReference>
<keyword evidence="5" id="KW-0119">Carbohydrate metabolism</keyword>
<evidence type="ECO:0000256" key="1">
    <source>
        <dbReference type="ARBA" id="ARBA00004761"/>
    </source>
</evidence>
<keyword evidence="4" id="KW-0456">Lyase</keyword>
<evidence type="ECO:0000256" key="2">
    <source>
        <dbReference type="ARBA" id="ARBA00006906"/>
    </source>
</evidence>
<dbReference type="InterPro" id="IPR013785">
    <property type="entry name" value="Aldolase_TIM"/>
</dbReference>
<dbReference type="EMBL" id="BAABAS010000020">
    <property type="protein sequence ID" value="GAA4238595.1"/>
    <property type="molecule type" value="Genomic_DNA"/>
</dbReference>
<dbReference type="InterPro" id="IPR000887">
    <property type="entry name" value="Aldlse_KDPG_KHG"/>
</dbReference>
<proteinExistence type="inferred from homology"/>
<reference evidence="7" key="1">
    <citation type="journal article" date="2019" name="Int. J. Syst. Evol. Microbiol.">
        <title>The Global Catalogue of Microorganisms (GCM) 10K type strain sequencing project: providing services to taxonomists for standard genome sequencing and annotation.</title>
        <authorList>
            <consortium name="The Broad Institute Genomics Platform"/>
            <consortium name="The Broad Institute Genome Sequencing Center for Infectious Disease"/>
            <person name="Wu L."/>
            <person name="Ma J."/>
        </authorList>
    </citation>
    <scope>NUCLEOTIDE SEQUENCE [LARGE SCALE GENOMIC DNA]</scope>
    <source>
        <strain evidence="7">JCM 17440</strain>
    </source>
</reference>
<dbReference type="PANTHER" id="PTHR30246:SF1">
    <property type="entry name" value="2-DEHYDRO-3-DEOXY-6-PHOSPHOGALACTONATE ALDOLASE-RELATED"/>
    <property type="match status" value="1"/>
</dbReference>
<sequence length="223" mass="22310">MVPRLAPGGALTATGVVAVVRGTRAERVADVLDTLVAAGVRCLEIALTTPGALTELDAARRQLPADVELGAGTVRTAAQATAAVDAGAAFLVAPDANADVAAVARDRGVPHYPGALTPAEVCRAWDLGATAVKVFPARAFGPGYLRDLAGPFPDVPFLPTGGIGPGNASDYVAAGAFAVGAGGPLVGDALDGGSLTELTGRARRLLAAVRSARELVDREGADR</sequence>
<accession>A0ABP8CFF5</accession>
<dbReference type="PANTHER" id="PTHR30246">
    <property type="entry name" value="2-KETO-3-DEOXY-6-PHOSPHOGLUCONATE ALDOLASE"/>
    <property type="match status" value="1"/>
</dbReference>